<proteinExistence type="predicted"/>
<evidence type="ECO:0000313" key="1">
    <source>
        <dbReference type="EMBL" id="KAI5072722.1"/>
    </source>
</evidence>
<dbReference type="AlphaFoldDB" id="A0A9D4URY4"/>
<reference evidence="1" key="1">
    <citation type="submission" date="2021-01" db="EMBL/GenBank/DDBJ databases">
        <title>Adiantum capillus-veneris genome.</title>
        <authorList>
            <person name="Fang Y."/>
            <person name="Liao Q."/>
        </authorList>
    </citation>
    <scope>NUCLEOTIDE SEQUENCE</scope>
    <source>
        <strain evidence="1">H3</strain>
        <tissue evidence="1">Leaf</tissue>
    </source>
</reference>
<organism evidence="1 2">
    <name type="scientific">Adiantum capillus-veneris</name>
    <name type="common">Maidenhair fern</name>
    <dbReference type="NCBI Taxonomy" id="13818"/>
    <lineage>
        <taxon>Eukaryota</taxon>
        <taxon>Viridiplantae</taxon>
        <taxon>Streptophyta</taxon>
        <taxon>Embryophyta</taxon>
        <taxon>Tracheophyta</taxon>
        <taxon>Polypodiopsida</taxon>
        <taxon>Polypodiidae</taxon>
        <taxon>Polypodiales</taxon>
        <taxon>Pteridineae</taxon>
        <taxon>Pteridaceae</taxon>
        <taxon>Vittarioideae</taxon>
        <taxon>Adiantum</taxon>
    </lineage>
</organism>
<dbReference type="Proteomes" id="UP000886520">
    <property type="component" value="Chromosome 12"/>
</dbReference>
<sequence length="149" mass="16394">MSGVQYNGREACDGLLRLTGLHRAREAVNYDSAVKNDSTKIERVTRRASMALPSAFLLNPREAAASSVVSETILDKETLALSIQDTLTTDPEIQGQQKVTLPANVVLSEESIFKTRAIILYFTGKLPALNEIASHLDQGFRRVAMDKVF</sequence>
<dbReference type="EMBL" id="JABFUD020000012">
    <property type="protein sequence ID" value="KAI5072722.1"/>
    <property type="molecule type" value="Genomic_DNA"/>
</dbReference>
<evidence type="ECO:0000313" key="2">
    <source>
        <dbReference type="Proteomes" id="UP000886520"/>
    </source>
</evidence>
<comment type="caution">
    <text evidence="1">The sequence shown here is derived from an EMBL/GenBank/DDBJ whole genome shotgun (WGS) entry which is preliminary data.</text>
</comment>
<gene>
    <name evidence="1" type="ORF">GOP47_0012828</name>
</gene>
<protein>
    <submittedName>
        <fullName evidence="1">Uncharacterized protein</fullName>
    </submittedName>
</protein>
<accession>A0A9D4URY4</accession>
<name>A0A9D4URY4_ADICA</name>
<keyword evidence="2" id="KW-1185">Reference proteome</keyword>